<dbReference type="GO" id="GO:0000398">
    <property type="term" value="P:mRNA splicing, via spliceosome"/>
    <property type="evidence" value="ECO:0007669"/>
    <property type="project" value="UniProtKB-ARBA"/>
</dbReference>
<dbReference type="AlphaFoldDB" id="A0AAW2ZS89"/>
<comment type="subcellular location">
    <subcellularLocation>
        <location evidence="2">Cytoplasm</location>
        <location evidence="2">Cytosol</location>
    </subcellularLocation>
    <subcellularLocation>
        <location evidence="1 10">Nucleus</location>
    </subcellularLocation>
</comment>
<dbReference type="CDD" id="cd01720">
    <property type="entry name" value="Sm_D2"/>
    <property type="match status" value="1"/>
</dbReference>
<feature type="region of interest" description="Disordered" evidence="11">
    <location>
        <begin position="80"/>
        <end position="100"/>
    </location>
</feature>
<dbReference type="InterPro" id="IPR010920">
    <property type="entry name" value="LSM_dom_sf"/>
</dbReference>
<comment type="similarity">
    <text evidence="3 10">Belongs to the snRNP core protein family.</text>
</comment>
<feature type="compositionally biased region" description="Basic and acidic residues" evidence="11">
    <location>
        <begin position="20"/>
        <end position="29"/>
    </location>
</feature>
<sequence>MSRNRPTTREQSPQPDADELEKKEEEDFQKGPLSVLLESVRNQTQILINCRNNKKLLARVKAFDRHCNMVLENVQEMWTEQPKTGKGKAKAKPVNKSRSIPKMFLRGDSVIIVVKNPKK</sequence>
<dbReference type="InterPro" id="IPR027248">
    <property type="entry name" value="Sm_D2"/>
</dbReference>
<dbReference type="Proteomes" id="UP001431209">
    <property type="component" value="Unassembled WGS sequence"/>
</dbReference>
<evidence type="ECO:0000313" key="13">
    <source>
        <dbReference type="EMBL" id="KAL0491798.1"/>
    </source>
</evidence>
<comment type="caution">
    <text evidence="13">The sequence shown here is derived from an EMBL/GenBank/DDBJ whole genome shotgun (WGS) entry which is preliminary data.</text>
</comment>
<keyword evidence="8 10" id="KW-0539">Nucleus</keyword>
<evidence type="ECO:0000313" key="14">
    <source>
        <dbReference type="Proteomes" id="UP001431209"/>
    </source>
</evidence>
<evidence type="ECO:0000256" key="10">
    <source>
        <dbReference type="RuleBase" id="RU365051"/>
    </source>
</evidence>
<evidence type="ECO:0000256" key="11">
    <source>
        <dbReference type="SAM" id="MobiDB-lite"/>
    </source>
</evidence>
<dbReference type="GO" id="GO:0005689">
    <property type="term" value="C:U12-type spliceosomal complex"/>
    <property type="evidence" value="ECO:0007669"/>
    <property type="project" value="UniProtKB-ARBA"/>
</dbReference>
<evidence type="ECO:0000256" key="4">
    <source>
        <dbReference type="ARBA" id="ARBA00022490"/>
    </source>
</evidence>
<evidence type="ECO:0000256" key="8">
    <source>
        <dbReference type="ARBA" id="ARBA00023242"/>
    </source>
</evidence>
<keyword evidence="6" id="KW-0747">Spliceosome</keyword>
<feature type="compositionally biased region" description="Polar residues" evidence="11">
    <location>
        <begin position="1"/>
        <end position="14"/>
    </location>
</feature>
<accession>A0AAW2ZS89</accession>
<evidence type="ECO:0000256" key="1">
    <source>
        <dbReference type="ARBA" id="ARBA00004123"/>
    </source>
</evidence>
<name>A0AAW2ZS89_9EUKA</name>
<dbReference type="EMBL" id="JAOPGA020001865">
    <property type="protein sequence ID" value="KAL0491798.1"/>
    <property type="molecule type" value="Genomic_DNA"/>
</dbReference>
<gene>
    <name evidence="13" type="ORF">AKO1_010209</name>
</gene>
<keyword evidence="4" id="KW-0963">Cytoplasm</keyword>
<feature type="domain" description="Sm" evidence="12">
    <location>
        <begin position="33"/>
        <end position="119"/>
    </location>
</feature>
<dbReference type="GO" id="GO:0030532">
    <property type="term" value="C:small nuclear ribonucleoprotein complex"/>
    <property type="evidence" value="ECO:0007669"/>
    <property type="project" value="InterPro"/>
</dbReference>
<evidence type="ECO:0000256" key="6">
    <source>
        <dbReference type="ARBA" id="ARBA00022728"/>
    </source>
</evidence>
<dbReference type="SMART" id="SM00651">
    <property type="entry name" value="Sm"/>
    <property type="match status" value="1"/>
</dbReference>
<dbReference type="GO" id="GO:0005829">
    <property type="term" value="C:cytosol"/>
    <property type="evidence" value="ECO:0007669"/>
    <property type="project" value="UniProtKB-SubCell"/>
</dbReference>
<evidence type="ECO:0000259" key="12">
    <source>
        <dbReference type="PROSITE" id="PS52002"/>
    </source>
</evidence>
<dbReference type="PROSITE" id="PS52002">
    <property type="entry name" value="SM"/>
    <property type="match status" value="1"/>
</dbReference>
<dbReference type="PANTHER" id="PTHR12777">
    <property type="entry name" value="SMALL NUCLEAR RIBONUCLEOPROTEIN SM D2"/>
    <property type="match status" value="1"/>
</dbReference>
<reference evidence="13 14" key="1">
    <citation type="submission" date="2024-03" db="EMBL/GenBank/DDBJ databases">
        <title>The Acrasis kona genome and developmental transcriptomes reveal deep origins of eukaryotic multicellular pathways.</title>
        <authorList>
            <person name="Sheikh S."/>
            <person name="Fu C.-J."/>
            <person name="Brown M.W."/>
            <person name="Baldauf S.L."/>
        </authorList>
    </citation>
    <scope>NUCLEOTIDE SEQUENCE [LARGE SCALE GENOMIC DNA]</scope>
    <source>
        <strain evidence="13 14">ATCC MYA-3509</strain>
    </source>
</reference>
<dbReference type="Gene3D" id="2.30.30.100">
    <property type="match status" value="1"/>
</dbReference>
<protein>
    <recommendedName>
        <fullName evidence="10">Small nuclear ribonucleoprotein Sm D2</fullName>
        <shortName evidence="10">Sm-D2</shortName>
    </recommendedName>
    <alternativeName>
        <fullName evidence="10">snRNP core protein D2</fullName>
    </alternativeName>
</protein>
<feature type="compositionally biased region" description="Basic residues" evidence="11">
    <location>
        <begin position="85"/>
        <end position="95"/>
    </location>
</feature>
<evidence type="ECO:0000256" key="2">
    <source>
        <dbReference type="ARBA" id="ARBA00004514"/>
    </source>
</evidence>
<evidence type="ECO:0000256" key="5">
    <source>
        <dbReference type="ARBA" id="ARBA00022664"/>
    </source>
</evidence>
<keyword evidence="14" id="KW-1185">Reference proteome</keyword>
<evidence type="ECO:0000256" key="7">
    <source>
        <dbReference type="ARBA" id="ARBA00023187"/>
    </source>
</evidence>
<evidence type="ECO:0000256" key="9">
    <source>
        <dbReference type="ARBA" id="ARBA00023274"/>
    </source>
</evidence>
<keyword evidence="9 10" id="KW-0687">Ribonucleoprotein</keyword>
<dbReference type="Pfam" id="PF01423">
    <property type="entry name" value="LSM"/>
    <property type="match status" value="1"/>
</dbReference>
<evidence type="ECO:0000256" key="3">
    <source>
        <dbReference type="ARBA" id="ARBA00008146"/>
    </source>
</evidence>
<dbReference type="InterPro" id="IPR047575">
    <property type="entry name" value="Sm"/>
</dbReference>
<keyword evidence="7 10" id="KW-0508">mRNA splicing</keyword>
<dbReference type="InterPro" id="IPR001163">
    <property type="entry name" value="Sm_dom_euk/arc"/>
</dbReference>
<organism evidence="13 14">
    <name type="scientific">Acrasis kona</name>
    <dbReference type="NCBI Taxonomy" id="1008807"/>
    <lineage>
        <taxon>Eukaryota</taxon>
        <taxon>Discoba</taxon>
        <taxon>Heterolobosea</taxon>
        <taxon>Tetramitia</taxon>
        <taxon>Eutetramitia</taxon>
        <taxon>Acrasidae</taxon>
        <taxon>Acrasis</taxon>
    </lineage>
</organism>
<proteinExistence type="inferred from homology"/>
<dbReference type="SUPFAM" id="SSF50182">
    <property type="entry name" value="Sm-like ribonucleoproteins"/>
    <property type="match status" value="1"/>
</dbReference>
<dbReference type="GO" id="GO:0003723">
    <property type="term" value="F:RNA binding"/>
    <property type="evidence" value="ECO:0007669"/>
    <property type="project" value="InterPro"/>
</dbReference>
<keyword evidence="5 10" id="KW-0507">mRNA processing</keyword>
<dbReference type="FunFam" id="2.30.30.100:FF:000069">
    <property type="entry name" value="Small nuclear ribonucleoprotein Sm D2"/>
    <property type="match status" value="1"/>
</dbReference>
<feature type="region of interest" description="Disordered" evidence="11">
    <location>
        <begin position="1"/>
        <end position="32"/>
    </location>
</feature>